<evidence type="ECO:0000313" key="2">
    <source>
        <dbReference type="EMBL" id="CUR35785.1"/>
    </source>
</evidence>
<keyword evidence="3" id="KW-1185">Reference proteome</keyword>
<keyword evidence="1" id="KW-0812">Transmembrane</keyword>
<name>A0A1J1LVQ9_9CYAN</name>
<keyword evidence="1" id="KW-1133">Transmembrane helix</keyword>
<dbReference type="Proteomes" id="UP000184315">
    <property type="component" value="Unassembled WGS sequence"/>
</dbReference>
<dbReference type="EMBL" id="CZDF01000180">
    <property type="protein sequence ID" value="CUR35785.1"/>
    <property type="molecule type" value="Genomic_DNA"/>
</dbReference>
<evidence type="ECO:0000313" key="3">
    <source>
        <dbReference type="Proteomes" id="UP000184315"/>
    </source>
</evidence>
<feature type="transmembrane region" description="Helical" evidence="1">
    <location>
        <begin position="16"/>
        <end position="35"/>
    </location>
</feature>
<accession>A0A1J1LVQ9</accession>
<sequence length="39" mass="4242">MMKVSKPSTQPEQQSIGMSVLFFILLMGILGMMILKGGV</sequence>
<proteinExistence type="predicted"/>
<dbReference type="AlphaFoldDB" id="A0A1J1LVQ9"/>
<keyword evidence="1" id="KW-0472">Membrane</keyword>
<protein>
    <submittedName>
        <fullName evidence="2">Uncharacterized protein</fullName>
    </submittedName>
</protein>
<evidence type="ECO:0000256" key="1">
    <source>
        <dbReference type="SAM" id="Phobius"/>
    </source>
</evidence>
<gene>
    <name evidence="2" type="ORF">PL9214720055</name>
</gene>
<organism evidence="2 3">
    <name type="scientific">Planktothrix tepida PCC 9214</name>
    <dbReference type="NCBI Taxonomy" id="671072"/>
    <lineage>
        <taxon>Bacteria</taxon>
        <taxon>Bacillati</taxon>
        <taxon>Cyanobacteriota</taxon>
        <taxon>Cyanophyceae</taxon>
        <taxon>Oscillatoriophycideae</taxon>
        <taxon>Oscillatoriales</taxon>
        <taxon>Microcoleaceae</taxon>
        <taxon>Planktothrix</taxon>
    </lineage>
</organism>
<reference evidence="3" key="1">
    <citation type="submission" date="2015-10" db="EMBL/GenBank/DDBJ databases">
        <authorList>
            <person name="Regsiter A."/>
            <person name="william w."/>
        </authorList>
    </citation>
    <scope>NUCLEOTIDE SEQUENCE [LARGE SCALE GENOMIC DNA]</scope>
</reference>